<dbReference type="InterPro" id="IPR029044">
    <property type="entry name" value="Nucleotide-diphossugar_trans"/>
</dbReference>
<dbReference type="PANTHER" id="PTHR43179:SF7">
    <property type="entry name" value="RHAMNOSYLTRANSFERASE WBBL"/>
    <property type="match status" value="1"/>
</dbReference>
<sequence length="690" mass="75441">MPEDGIAHSDAWRGARRNVWQGRETPFSLAPTDDPLFDRRLVLPDAFRNPRKGRWLVLTYTLPARARPQRPLLRLLRAGGHRDSFVLPGLALGTAHWLGYLPDDCERIEIAAEPGFVLERVGLRGSASVFTEALLKRPLRAAAALRAGLARDERRWRDSLRGACAVTPLGRYTAWKAARLSRTKPAEPLSGASIRLVLPATFARADAVARSVASLRAQSHADWSLLIAWTDGDPPGKPAGTDPRVSSANWDPAATLRDLCGGADLFGLLRPGDVLAPEALSLLAGAFETEEAEWVYADEEIGGRTIRPRLKPDWSPDLARVTGYVGAPALVSRTFLATLPTEPMGSPENAALVLDLAAGTATRVAHIPRILCRREPFTADPSVRASQLDRHLRAGGSPARAMFHQDRLDLHWPRPEPAPLVSIIIPSRDRLELIARVTEGVLEKTDYPAIELVIVDNGSTEPAVLALYDRLRADPRVRIEPHPHPFNFSAMVNAGARAAEGDILVLLNNDVAVLRPDWLDVLTAQAARPEVGAVGAKLLYEDGRLQHAGVVVGLGGEAGHILRRRPADTPGHLDRLTVAHEVSGVTAACLAVAREKYRAVGGFDEATFPIDFNDIDFCLRLGARGWKTMWTPHAVLSHLESVSRGRPVGAARARFEREAAAFTERWRSVIRHDPFYHPALSLTTFGEELE</sequence>
<proteinExistence type="predicted"/>
<dbReference type="Gene3D" id="3.90.550.10">
    <property type="entry name" value="Spore Coat Polysaccharide Biosynthesis Protein SpsA, Chain A"/>
    <property type="match status" value="1"/>
</dbReference>
<name>A0ABQ4UI36_9HYPH</name>
<evidence type="ECO:0000313" key="2">
    <source>
        <dbReference type="EMBL" id="GJE66976.1"/>
    </source>
</evidence>
<organism evidence="2 3">
    <name type="scientific">Methylorubrum aminovorans</name>
    <dbReference type="NCBI Taxonomy" id="269069"/>
    <lineage>
        <taxon>Bacteria</taxon>
        <taxon>Pseudomonadati</taxon>
        <taxon>Pseudomonadota</taxon>
        <taxon>Alphaproteobacteria</taxon>
        <taxon>Hyphomicrobiales</taxon>
        <taxon>Methylobacteriaceae</taxon>
        <taxon>Methylorubrum</taxon>
    </lineage>
</organism>
<dbReference type="EMBL" id="BPRC01000019">
    <property type="protein sequence ID" value="GJE66976.1"/>
    <property type="molecule type" value="Genomic_DNA"/>
</dbReference>
<comment type="caution">
    <text evidence="2">The sequence shown here is derived from an EMBL/GenBank/DDBJ whole genome shotgun (WGS) entry which is preliminary data.</text>
</comment>
<gene>
    <name evidence="2" type="ORF">LNAOJCKE_4200</name>
</gene>
<accession>A0ABQ4UI36</accession>
<evidence type="ECO:0000313" key="3">
    <source>
        <dbReference type="Proteomes" id="UP001055039"/>
    </source>
</evidence>
<dbReference type="SUPFAM" id="SSF53448">
    <property type="entry name" value="Nucleotide-diphospho-sugar transferases"/>
    <property type="match status" value="1"/>
</dbReference>
<evidence type="ECO:0000259" key="1">
    <source>
        <dbReference type="Pfam" id="PF00535"/>
    </source>
</evidence>
<keyword evidence="3" id="KW-1185">Reference proteome</keyword>
<reference evidence="2" key="1">
    <citation type="journal article" date="2021" name="Front. Microbiol.">
        <title>Comprehensive Comparative Genomics and Phenotyping of Methylobacterium Species.</title>
        <authorList>
            <person name="Alessa O."/>
            <person name="Ogura Y."/>
            <person name="Fujitani Y."/>
            <person name="Takami H."/>
            <person name="Hayashi T."/>
            <person name="Sahin N."/>
            <person name="Tani A."/>
        </authorList>
    </citation>
    <scope>NUCLEOTIDE SEQUENCE</scope>
    <source>
        <strain evidence="2">NBRC 15686</strain>
    </source>
</reference>
<reference evidence="2" key="2">
    <citation type="submission" date="2021-08" db="EMBL/GenBank/DDBJ databases">
        <authorList>
            <person name="Tani A."/>
            <person name="Ola A."/>
            <person name="Ogura Y."/>
            <person name="Katsura K."/>
            <person name="Hayashi T."/>
        </authorList>
    </citation>
    <scope>NUCLEOTIDE SEQUENCE</scope>
    <source>
        <strain evidence="2">NBRC 15686</strain>
    </source>
</reference>
<feature type="domain" description="Glycosyltransferase 2-like" evidence="1">
    <location>
        <begin position="422"/>
        <end position="541"/>
    </location>
</feature>
<dbReference type="Pfam" id="PF00535">
    <property type="entry name" value="Glycos_transf_2"/>
    <property type="match status" value="1"/>
</dbReference>
<dbReference type="Proteomes" id="UP001055039">
    <property type="component" value="Unassembled WGS sequence"/>
</dbReference>
<dbReference type="CDD" id="cd04186">
    <property type="entry name" value="GT_2_like_c"/>
    <property type="match status" value="1"/>
</dbReference>
<dbReference type="InterPro" id="IPR001173">
    <property type="entry name" value="Glyco_trans_2-like"/>
</dbReference>
<dbReference type="PANTHER" id="PTHR43179">
    <property type="entry name" value="RHAMNOSYLTRANSFERASE WBBL"/>
    <property type="match status" value="1"/>
</dbReference>
<dbReference type="RefSeq" id="WP_238227103.1">
    <property type="nucleotide sequence ID" value="NZ_BAAADH010000096.1"/>
</dbReference>
<protein>
    <recommendedName>
        <fullName evidence="1">Glycosyltransferase 2-like domain-containing protein</fullName>
    </recommendedName>
</protein>